<dbReference type="InterPro" id="IPR029058">
    <property type="entry name" value="AB_hydrolase_fold"/>
</dbReference>
<evidence type="ECO:0000313" key="4">
    <source>
        <dbReference type="Proteomes" id="UP001500975"/>
    </source>
</evidence>
<dbReference type="SUPFAM" id="SSF53474">
    <property type="entry name" value="alpha/beta-Hydrolases"/>
    <property type="match status" value="1"/>
</dbReference>
<evidence type="ECO:0000256" key="1">
    <source>
        <dbReference type="ARBA" id="ARBA00022801"/>
    </source>
</evidence>
<dbReference type="Pfam" id="PF00561">
    <property type="entry name" value="Abhydrolase_1"/>
    <property type="match status" value="1"/>
</dbReference>
<organism evidence="3 4">
    <name type="scientific">Variovorax defluvii</name>
    <dbReference type="NCBI Taxonomy" id="913761"/>
    <lineage>
        <taxon>Bacteria</taxon>
        <taxon>Pseudomonadati</taxon>
        <taxon>Pseudomonadota</taxon>
        <taxon>Betaproteobacteria</taxon>
        <taxon>Burkholderiales</taxon>
        <taxon>Comamonadaceae</taxon>
        <taxon>Variovorax</taxon>
    </lineage>
</organism>
<keyword evidence="4" id="KW-1185">Reference proteome</keyword>
<gene>
    <name evidence="3" type="ORF">GCM10023165_15090</name>
</gene>
<dbReference type="PRINTS" id="PR00111">
    <property type="entry name" value="ABHYDROLASE"/>
</dbReference>
<dbReference type="Proteomes" id="UP001500975">
    <property type="component" value="Unassembled WGS sequence"/>
</dbReference>
<protein>
    <recommendedName>
        <fullName evidence="2">AB hydrolase-1 domain-containing protein</fullName>
    </recommendedName>
</protein>
<name>A0ABP8HBW8_9BURK</name>
<proteinExistence type="predicted"/>
<sequence>MAFQTIDRVAVEEEGEGPAVVCVHGLGGSANTFTPLMPALARHRVIRVDLPGSGRSQRAEGALSIERYVDTLLRVCERLGVERAHWIGHSMGTIVCQHIAADHPKRTASLALFGPLIAPPDAARAAMRARAAKAREGAAGMQEIVQGLLQTAISADTRQRLPLAVAFVRESLMRQDGEAYARSCEALAGAPAAAVERIEAPVLLVSGDEDGVAPPQAVRAMADRLHQAASKRVVVLPRCGHWTPIERPEECQRELRDFLAETARR</sequence>
<comment type="caution">
    <text evidence="3">The sequence shown here is derived from an EMBL/GenBank/DDBJ whole genome shotgun (WGS) entry which is preliminary data.</text>
</comment>
<dbReference type="PANTHER" id="PTHR43798:SF31">
    <property type="entry name" value="AB HYDROLASE SUPERFAMILY PROTEIN YCLE"/>
    <property type="match status" value="1"/>
</dbReference>
<dbReference type="Gene3D" id="3.40.50.1820">
    <property type="entry name" value="alpha/beta hydrolase"/>
    <property type="match status" value="1"/>
</dbReference>
<dbReference type="PANTHER" id="PTHR43798">
    <property type="entry name" value="MONOACYLGLYCEROL LIPASE"/>
    <property type="match status" value="1"/>
</dbReference>
<evidence type="ECO:0000259" key="2">
    <source>
        <dbReference type="Pfam" id="PF00561"/>
    </source>
</evidence>
<evidence type="ECO:0000313" key="3">
    <source>
        <dbReference type="EMBL" id="GAA4337215.1"/>
    </source>
</evidence>
<dbReference type="RefSeq" id="WP_345536954.1">
    <property type="nucleotide sequence ID" value="NZ_BAABGJ010000012.1"/>
</dbReference>
<dbReference type="EMBL" id="BAABGJ010000012">
    <property type="protein sequence ID" value="GAA4337215.1"/>
    <property type="molecule type" value="Genomic_DNA"/>
</dbReference>
<reference evidence="4" key="1">
    <citation type="journal article" date="2019" name="Int. J. Syst. Evol. Microbiol.">
        <title>The Global Catalogue of Microorganisms (GCM) 10K type strain sequencing project: providing services to taxonomists for standard genome sequencing and annotation.</title>
        <authorList>
            <consortium name="The Broad Institute Genomics Platform"/>
            <consortium name="The Broad Institute Genome Sequencing Center for Infectious Disease"/>
            <person name="Wu L."/>
            <person name="Ma J."/>
        </authorList>
    </citation>
    <scope>NUCLEOTIDE SEQUENCE [LARGE SCALE GENOMIC DNA]</scope>
    <source>
        <strain evidence="4">JCM 17804</strain>
    </source>
</reference>
<accession>A0ABP8HBW8</accession>
<dbReference type="InterPro" id="IPR000073">
    <property type="entry name" value="AB_hydrolase_1"/>
</dbReference>
<feature type="domain" description="AB hydrolase-1" evidence="2">
    <location>
        <begin position="18"/>
        <end position="248"/>
    </location>
</feature>
<keyword evidence="1" id="KW-0378">Hydrolase</keyword>
<dbReference type="InterPro" id="IPR050266">
    <property type="entry name" value="AB_hydrolase_sf"/>
</dbReference>